<dbReference type="InterPro" id="IPR036855">
    <property type="entry name" value="Znf_CCCH_sf"/>
</dbReference>
<dbReference type="InterPro" id="IPR048995">
    <property type="entry name" value="STL11/RBM22-like_N"/>
</dbReference>
<name>A0A7I8JXW3_SPIIN</name>
<dbReference type="Proteomes" id="UP000663760">
    <property type="component" value="Chromosome 1"/>
</dbReference>
<dbReference type="GO" id="GO:0036002">
    <property type="term" value="F:pre-mRNA binding"/>
    <property type="evidence" value="ECO:0007669"/>
    <property type="project" value="TreeGrafter"/>
</dbReference>
<dbReference type="FunFam" id="4.10.1000.10:FF:000036">
    <property type="entry name" value="Zinc finger CCCH domain-containing protein 4"/>
    <property type="match status" value="1"/>
</dbReference>
<evidence type="ECO:0000256" key="4">
    <source>
        <dbReference type="ARBA" id="ARBA00022884"/>
    </source>
</evidence>
<dbReference type="SUPFAM" id="SSF90229">
    <property type="entry name" value="CCCH zinc finger"/>
    <property type="match status" value="1"/>
</dbReference>
<dbReference type="Gene3D" id="4.10.1000.10">
    <property type="entry name" value="Zinc finger, CCCH-type"/>
    <property type="match status" value="1"/>
</dbReference>
<feature type="domain" description="RRM" evidence="9">
    <location>
        <begin position="228"/>
        <end position="301"/>
    </location>
</feature>
<dbReference type="PROSITE" id="PS50103">
    <property type="entry name" value="ZF_C3H1"/>
    <property type="match status" value="1"/>
</dbReference>
<dbReference type="FunFam" id="3.30.70.330:FF:000347">
    <property type="entry name" value="Zinc finger CCCH domain-containing protein 40"/>
    <property type="match status" value="1"/>
</dbReference>
<dbReference type="PANTHER" id="PTHR14089">
    <property type="entry name" value="PRE-MRNA-SPLICING FACTOR RBM22"/>
    <property type="match status" value="1"/>
</dbReference>
<dbReference type="PROSITE" id="PS50102">
    <property type="entry name" value="RRM"/>
    <property type="match status" value="1"/>
</dbReference>
<reference evidence="11" key="1">
    <citation type="submission" date="2020-02" db="EMBL/GenBank/DDBJ databases">
        <authorList>
            <person name="Scholz U."/>
            <person name="Mascher M."/>
            <person name="Fiebig A."/>
        </authorList>
    </citation>
    <scope>NUCLEOTIDE SEQUENCE</scope>
</reference>
<dbReference type="Pfam" id="PF00076">
    <property type="entry name" value="RRM_1"/>
    <property type="match status" value="1"/>
</dbReference>
<dbReference type="OrthoDB" id="10259600at2759"/>
<evidence type="ECO:0000313" key="12">
    <source>
        <dbReference type="Proteomes" id="UP000663760"/>
    </source>
</evidence>
<feature type="region of interest" description="Disordered" evidence="8">
    <location>
        <begin position="441"/>
        <end position="474"/>
    </location>
</feature>
<evidence type="ECO:0000256" key="2">
    <source>
        <dbReference type="ARBA" id="ARBA00022771"/>
    </source>
</evidence>
<protein>
    <submittedName>
        <fullName evidence="11">Uncharacterized protein</fullName>
    </submittedName>
</protein>
<dbReference type="EMBL" id="LR746264">
    <property type="protein sequence ID" value="CAA7388062.1"/>
    <property type="molecule type" value="Genomic_DNA"/>
</dbReference>
<dbReference type="InterPro" id="IPR012677">
    <property type="entry name" value="Nucleotide-bd_a/b_plait_sf"/>
</dbReference>
<keyword evidence="4 6" id="KW-0694">RNA-binding</keyword>
<dbReference type="InterPro" id="IPR039171">
    <property type="entry name" value="Cwc2/Slt11"/>
</dbReference>
<dbReference type="InterPro" id="IPR035979">
    <property type="entry name" value="RBD_domain_sf"/>
</dbReference>
<gene>
    <name evidence="11" type="ORF">SI8410_01000364</name>
</gene>
<dbReference type="GO" id="GO:0017070">
    <property type="term" value="F:U6 snRNA binding"/>
    <property type="evidence" value="ECO:0007669"/>
    <property type="project" value="TreeGrafter"/>
</dbReference>
<dbReference type="SUPFAM" id="SSF54928">
    <property type="entry name" value="RNA-binding domain, RBD"/>
    <property type="match status" value="1"/>
</dbReference>
<evidence type="ECO:0000313" key="11">
    <source>
        <dbReference type="EMBL" id="CAA7388062.1"/>
    </source>
</evidence>
<evidence type="ECO:0000256" key="6">
    <source>
        <dbReference type="PROSITE-ProRule" id="PRU00176"/>
    </source>
</evidence>
<evidence type="ECO:0000259" key="9">
    <source>
        <dbReference type="PROSITE" id="PS50102"/>
    </source>
</evidence>
<dbReference type="CDD" id="cd12224">
    <property type="entry name" value="RRM_RBM22"/>
    <property type="match status" value="1"/>
</dbReference>
<keyword evidence="12" id="KW-1185">Reference proteome</keyword>
<keyword evidence="1 7" id="KW-0479">Metal-binding</keyword>
<dbReference type="Gene3D" id="3.30.70.330">
    <property type="match status" value="1"/>
</dbReference>
<keyword evidence="3 7" id="KW-0862">Zinc</keyword>
<dbReference type="SMART" id="SM00360">
    <property type="entry name" value="RRM"/>
    <property type="match status" value="1"/>
</dbReference>
<dbReference type="SMART" id="SM00356">
    <property type="entry name" value="ZnF_C3H1"/>
    <property type="match status" value="1"/>
</dbReference>
<evidence type="ECO:0000256" key="5">
    <source>
        <dbReference type="ARBA" id="ARBA00023125"/>
    </source>
</evidence>
<dbReference type="Pfam" id="PF16131">
    <property type="entry name" value="Torus"/>
    <property type="match status" value="1"/>
</dbReference>
<dbReference type="InterPro" id="IPR000504">
    <property type="entry name" value="RRM_dom"/>
</dbReference>
<dbReference type="GO" id="GO:0008270">
    <property type="term" value="F:zinc ion binding"/>
    <property type="evidence" value="ECO:0007669"/>
    <property type="project" value="UniProtKB-KW"/>
</dbReference>
<keyword evidence="2 7" id="KW-0863">Zinc-finger</keyword>
<dbReference type="InterPro" id="IPR032297">
    <property type="entry name" value="Torus"/>
</dbReference>
<evidence type="ECO:0000256" key="3">
    <source>
        <dbReference type="ARBA" id="ARBA00022833"/>
    </source>
</evidence>
<dbReference type="GO" id="GO:0071007">
    <property type="term" value="C:U2-type catalytic step 2 spliceosome"/>
    <property type="evidence" value="ECO:0007669"/>
    <property type="project" value="TreeGrafter"/>
</dbReference>
<sequence length="474" mass="53181">MAHRLLRDAQADGWERSDFPIVCESCLGDNPYVRMTRADYDKECKICARPFTVFRWRPGRDARYKKSEICQTCSKLKNVCQVCLLDLEYGLPVQVRDTALSINSNDAIPKSDVNREYFAEEHDRRARAGIDYESSFGKARPSDTILKLQRTTPYYKRNRAHVCSFFVRGECTRGAECPYRHEMPVTGELSHQNIKDRYYGVNDPVAMKLLNMAGDMPSLNPPDDESIKTLYVGGLDARVTEQDLKDNFYAHGEIESVRLVPQRACAFVTYTTREGAEKAAEELSNKLIVKGLRLKLMWGKPQAPRAETEEGDAARQQGLLTHGGMLPRSVISLQQSGEPLQPPGTQDQQQPLRYFNIPAPPQSDRAVYPSMDPQRMGAVVPSQEAGDSKAAMDKPLPMRAPDGSAYPYLMAPPPPNLHYGQYPQFYPPPYGYMPPPPPAFQHQYPYLSMKQPPPPATHQHSAPAAPGSSSQSQT</sequence>
<keyword evidence="5" id="KW-0238">DNA-binding</keyword>
<dbReference type="PANTHER" id="PTHR14089:SF6">
    <property type="entry name" value="PRE-MRNA-SPLICING FACTOR RBM22"/>
    <property type="match status" value="1"/>
</dbReference>
<dbReference type="AlphaFoldDB" id="A0A7I8JXW3"/>
<accession>A0A7I8JXW3</accession>
<evidence type="ECO:0000256" key="7">
    <source>
        <dbReference type="PROSITE-ProRule" id="PRU00723"/>
    </source>
</evidence>
<feature type="zinc finger region" description="C3H1-type" evidence="7">
    <location>
        <begin position="157"/>
        <end position="184"/>
    </location>
</feature>
<proteinExistence type="predicted"/>
<organism evidence="11 12">
    <name type="scientific">Spirodela intermedia</name>
    <name type="common">Intermediate duckweed</name>
    <dbReference type="NCBI Taxonomy" id="51605"/>
    <lineage>
        <taxon>Eukaryota</taxon>
        <taxon>Viridiplantae</taxon>
        <taxon>Streptophyta</taxon>
        <taxon>Embryophyta</taxon>
        <taxon>Tracheophyta</taxon>
        <taxon>Spermatophyta</taxon>
        <taxon>Magnoliopsida</taxon>
        <taxon>Liliopsida</taxon>
        <taxon>Araceae</taxon>
        <taxon>Lemnoideae</taxon>
        <taxon>Spirodela</taxon>
    </lineage>
</organism>
<dbReference type="Pfam" id="PF21369">
    <property type="entry name" value="STL11_N"/>
    <property type="match status" value="1"/>
</dbReference>
<evidence type="ECO:0000259" key="10">
    <source>
        <dbReference type="PROSITE" id="PS50103"/>
    </source>
</evidence>
<feature type="compositionally biased region" description="Low complexity" evidence="8">
    <location>
        <begin position="458"/>
        <end position="474"/>
    </location>
</feature>
<dbReference type="GO" id="GO:0003677">
    <property type="term" value="F:DNA binding"/>
    <property type="evidence" value="ECO:0007669"/>
    <property type="project" value="UniProtKB-KW"/>
</dbReference>
<dbReference type="GO" id="GO:0000974">
    <property type="term" value="C:Prp19 complex"/>
    <property type="evidence" value="ECO:0007669"/>
    <property type="project" value="TreeGrafter"/>
</dbReference>
<evidence type="ECO:0000256" key="1">
    <source>
        <dbReference type="ARBA" id="ARBA00022723"/>
    </source>
</evidence>
<dbReference type="InterPro" id="IPR000571">
    <property type="entry name" value="Znf_CCCH"/>
</dbReference>
<dbReference type="GO" id="GO:0071006">
    <property type="term" value="C:U2-type catalytic step 1 spliceosome"/>
    <property type="evidence" value="ECO:0007669"/>
    <property type="project" value="TreeGrafter"/>
</dbReference>
<evidence type="ECO:0000256" key="8">
    <source>
        <dbReference type="SAM" id="MobiDB-lite"/>
    </source>
</evidence>
<feature type="domain" description="C3H1-type" evidence="10">
    <location>
        <begin position="157"/>
        <end position="184"/>
    </location>
</feature>